<dbReference type="AlphaFoldDB" id="A0A833JAT8"/>
<sequence>MNAANKAALMPHDILAPRRDDPACAGKVFGPRCELFKMRLVFRTSHAA</sequence>
<protein>
    <submittedName>
        <fullName evidence="1">Uncharacterized protein</fullName>
    </submittedName>
</protein>
<dbReference type="Proteomes" id="UP000469949">
    <property type="component" value="Unassembled WGS sequence"/>
</dbReference>
<evidence type="ECO:0000313" key="2">
    <source>
        <dbReference type="Proteomes" id="UP000469949"/>
    </source>
</evidence>
<dbReference type="EMBL" id="WEKV01000006">
    <property type="protein sequence ID" value="KAB7786639.1"/>
    <property type="molecule type" value="Genomic_DNA"/>
</dbReference>
<evidence type="ECO:0000313" key="1">
    <source>
        <dbReference type="EMBL" id="KAB7786639.1"/>
    </source>
</evidence>
<organism evidence="1 2">
    <name type="scientific">Methylorubrum populi</name>
    <dbReference type="NCBI Taxonomy" id="223967"/>
    <lineage>
        <taxon>Bacteria</taxon>
        <taxon>Pseudomonadati</taxon>
        <taxon>Pseudomonadota</taxon>
        <taxon>Alphaproteobacteria</taxon>
        <taxon>Hyphomicrobiales</taxon>
        <taxon>Methylobacteriaceae</taxon>
        <taxon>Methylorubrum</taxon>
    </lineage>
</organism>
<comment type="caution">
    <text evidence="1">The sequence shown here is derived from an EMBL/GenBank/DDBJ whole genome shotgun (WGS) entry which is preliminary data.</text>
</comment>
<gene>
    <name evidence="1" type="ORF">F8B43_0993</name>
</gene>
<proteinExistence type="predicted"/>
<accession>A0A833JAT8</accession>
<name>A0A833JAT8_9HYPH</name>
<reference evidence="1 2" key="1">
    <citation type="submission" date="2019-10" db="EMBL/GenBank/DDBJ databases">
        <title>Draft Genome Sequence of the Caffeine Degrading Methylotroph Methylorubrum populi PINKEL.</title>
        <authorList>
            <person name="Dawson S.C."/>
            <person name="Zhang X."/>
            <person name="Wright M.E."/>
            <person name="Sharma G."/>
            <person name="Langner J.T."/>
            <person name="Ditty J.L."/>
            <person name="Subuyuj G.A."/>
        </authorList>
    </citation>
    <scope>NUCLEOTIDE SEQUENCE [LARGE SCALE GENOMIC DNA]</scope>
    <source>
        <strain evidence="1 2">Pinkel</strain>
    </source>
</reference>